<dbReference type="InterPro" id="IPR029069">
    <property type="entry name" value="HotDog_dom_sf"/>
</dbReference>
<dbReference type="OrthoDB" id="7838374at2"/>
<keyword evidence="3" id="KW-1185">Reference proteome</keyword>
<feature type="domain" description="A-factor biosynthesis hotdog" evidence="1">
    <location>
        <begin position="27"/>
        <end position="137"/>
    </location>
</feature>
<dbReference type="EMBL" id="CP040428">
    <property type="protein sequence ID" value="QCT20294.1"/>
    <property type="molecule type" value="Genomic_DNA"/>
</dbReference>
<evidence type="ECO:0000259" key="1">
    <source>
        <dbReference type="Pfam" id="PF03756"/>
    </source>
</evidence>
<reference evidence="2 3" key="1">
    <citation type="submission" date="2019-05" db="EMBL/GenBank/DDBJ databases">
        <title>Complete genome sequence of Izhakiella calystegiae KSNA2, an endophyte isolated from beach morning glory (Calystegia soldanella).</title>
        <authorList>
            <person name="Jiang L."/>
            <person name="Jeong J.C."/>
            <person name="Kim C.Y."/>
            <person name="Kim D.H."/>
            <person name="Kim S.W."/>
            <person name="Lee j."/>
        </authorList>
    </citation>
    <scope>NUCLEOTIDE SEQUENCE [LARGE SCALE GENOMIC DNA]</scope>
    <source>
        <strain evidence="2 3">KSNA2</strain>
    </source>
</reference>
<dbReference type="InterPro" id="IPR005509">
    <property type="entry name" value="AfsA_hotdog_dom"/>
</dbReference>
<dbReference type="Pfam" id="PF03756">
    <property type="entry name" value="AfsA"/>
    <property type="match status" value="1"/>
</dbReference>
<evidence type="ECO:0000313" key="3">
    <source>
        <dbReference type="Proteomes" id="UP000302163"/>
    </source>
</evidence>
<name>A0A4P8YKT0_9ENTR</name>
<proteinExistence type="predicted"/>
<dbReference type="SUPFAM" id="SSF54637">
    <property type="entry name" value="Thioesterase/thiol ester dehydrase-isomerase"/>
    <property type="match status" value="1"/>
</dbReference>
<protein>
    <recommendedName>
        <fullName evidence="1">A-factor biosynthesis hotdog domain-containing protein</fullName>
    </recommendedName>
</protein>
<dbReference type="KEGG" id="izh:FEM41_11865"/>
<accession>A0A4P8YKT0</accession>
<organism evidence="2 3">
    <name type="scientific">Jejubacter calystegiae</name>
    <dbReference type="NCBI Taxonomy" id="2579935"/>
    <lineage>
        <taxon>Bacteria</taxon>
        <taxon>Pseudomonadati</taxon>
        <taxon>Pseudomonadota</taxon>
        <taxon>Gammaproteobacteria</taxon>
        <taxon>Enterobacterales</taxon>
        <taxon>Enterobacteriaceae</taxon>
        <taxon>Jejubacter</taxon>
    </lineage>
</organism>
<dbReference type="Proteomes" id="UP000302163">
    <property type="component" value="Chromosome"/>
</dbReference>
<dbReference type="Gene3D" id="3.10.129.10">
    <property type="entry name" value="Hotdog Thioesterase"/>
    <property type="match status" value="1"/>
</dbReference>
<evidence type="ECO:0000313" key="2">
    <source>
        <dbReference type="EMBL" id="QCT20294.1"/>
    </source>
</evidence>
<sequence length="307" mass="34878">MPSSRWKKRLFHWLTRGGMMTEPRLLRQRVENQVIMQIQRCENGVRAQLAVDQQHAFFFDHPHDHIPGLLLLEGAHQIALQLLPGEKAWFATGLQARFTKYCLFDGPIQLDASMKLQAGKWCSEVTVSQHQVPRATICWQFVELPPGLLRQPPGVSSCEAVDKSRVNKRRVENVMIAQPYPLPQGGLECHALAPHRDNLLADSDGQTHPLVLLETFMQLQRFLNDMESARLRDVLLGVSMSQSLPLQAGSTFSMRTDMKEEKETGKYFSRGADLWAAGRCFARCDIHTLRSLRVKEKSLQLKKGSEV</sequence>
<gene>
    <name evidence="2" type="ORF">FEM41_11865</name>
</gene>
<dbReference type="AlphaFoldDB" id="A0A4P8YKT0"/>